<name>A0A8J2XLJ9_9MICO</name>
<feature type="domain" description="Pyridine nucleotide-disulphide oxidoreductase dimerisation" evidence="12">
    <location>
        <begin position="361"/>
        <end position="470"/>
    </location>
</feature>
<dbReference type="RefSeq" id="WP_188551493.1">
    <property type="nucleotide sequence ID" value="NZ_BMFY01000013.1"/>
</dbReference>
<keyword evidence="9" id="KW-0547">Nucleotide-binding</keyword>
<protein>
    <submittedName>
        <fullName evidence="14">Mycothione reductase</fullName>
    </submittedName>
</protein>
<dbReference type="GO" id="GO:0016668">
    <property type="term" value="F:oxidoreductase activity, acting on a sulfur group of donors, NAD(P) as acceptor"/>
    <property type="evidence" value="ECO:0007669"/>
    <property type="project" value="InterPro"/>
</dbReference>
<reference evidence="14" key="1">
    <citation type="journal article" date="2014" name="Int. J. Syst. Evol. Microbiol.">
        <title>Complete genome sequence of Corynebacterium casei LMG S-19264T (=DSM 44701T), isolated from a smear-ripened cheese.</title>
        <authorList>
            <consortium name="US DOE Joint Genome Institute (JGI-PGF)"/>
            <person name="Walter F."/>
            <person name="Albersmeier A."/>
            <person name="Kalinowski J."/>
            <person name="Ruckert C."/>
        </authorList>
    </citation>
    <scope>NUCLEOTIDE SEQUENCE</scope>
    <source>
        <strain evidence="14">CGMCC 1.12785</strain>
    </source>
</reference>
<feature type="binding site" evidence="9">
    <location>
        <begin position="184"/>
        <end position="191"/>
    </location>
    <ligand>
        <name>NAD(+)</name>
        <dbReference type="ChEBI" id="CHEBI:57540"/>
    </ligand>
</feature>
<accession>A0A8J2XLJ9</accession>
<dbReference type="Pfam" id="PF07992">
    <property type="entry name" value="Pyr_redox_2"/>
    <property type="match status" value="1"/>
</dbReference>
<evidence type="ECO:0000259" key="12">
    <source>
        <dbReference type="Pfam" id="PF02852"/>
    </source>
</evidence>
<comment type="similarity">
    <text evidence="1 11">Belongs to the class-I pyridine nucleotide-disulfide oxidoreductase family.</text>
</comment>
<evidence type="ECO:0000313" key="14">
    <source>
        <dbReference type="EMBL" id="GGA23116.1"/>
    </source>
</evidence>
<dbReference type="PRINTS" id="PR00411">
    <property type="entry name" value="PNDRDTASEI"/>
</dbReference>
<dbReference type="NCBIfam" id="NF005884">
    <property type="entry name" value="PRK07846.1"/>
    <property type="match status" value="1"/>
</dbReference>
<evidence type="ECO:0000256" key="5">
    <source>
        <dbReference type="ARBA" id="ARBA00023002"/>
    </source>
</evidence>
<organism evidence="14 15">
    <name type="scientific">Sediminivirga luteola</name>
    <dbReference type="NCBI Taxonomy" id="1774748"/>
    <lineage>
        <taxon>Bacteria</taxon>
        <taxon>Bacillati</taxon>
        <taxon>Actinomycetota</taxon>
        <taxon>Actinomycetes</taxon>
        <taxon>Micrococcales</taxon>
        <taxon>Brevibacteriaceae</taxon>
        <taxon>Sediminivirga</taxon>
    </lineage>
</organism>
<keyword evidence="4" id="KW-0521">NADP</keyword>
<dbReference type="PIRSF" id="PIRSF000350">
    <property type="entry name" value="Mercury_reductase_MerA"/>
    <property type="match status" value="1"/>
</dbReference>
<evidence type="ECO:0000256" key="10">
    <source>
        <dbReference type="PIRSR" id="PIRSR000350-4"/>
    </source>
</evidence>
<feature type="disulfide bond" description="Redox-active" evidence="10">
    <location>
        <begin position="41"/>
        <end position="46"/>
    </location>
</feature>
<feature type="binding site" evidence="9">
    <location>
        <position position="50"/>
    </location>
    <ligand>
        <name>FAD</name>
        <dbReference type="ChEBI" id="CHEBI:57692"/>
    </ligand>
</feature>
<dbReference type="SUPFAM" id="SSF55424">
    <property type="entry name" value="FAD/NAD-linked reductases, dimerisation (C-terminal) domain"/>
    <property type="match status" value="1"/>
</dbReference>
<dbReference type="InterPro" id="IPR001100">
    <property type="entry name" value="Pyr_nuc-diS_OxRdtase"/>
</dbReference>
<evidence type="ECO:0000256" key="6">
    <source>
        <dbReference type="ARBA" id="ARBA00023157"/>
    </source>
</evidence>
<reference evidence="14" key="2">
    <citation type="submission" date="2020-09" db="EMBL/GenBank/DDBJ databases">
        <authorList>
            <person name="Sun Q."/>
            <person name="Zhou Y."/>
        </authorList>
    </citation>
    <scope>NUCLEOTIDE SEQUENCE</scope>
    <source>
        <strain evidence="14">CGMCC 1.12785</strain>
    </source>
</reference>
<keyword evidence="7 11" id="KW-0676">Redox-active center</keyword>
<evidence type="ECO:0000313" key="15">
    <source>
        <dbReference type="Proteomes" id="UP000616114"/>
    </source>
</evidence>
<evidence type="ECO:0000259" key="13">
    <source>
        <dbReference type="Pfam" id="PF07992"/>
    </source>
</evidence>
<dbReference type="PANTHER" id="PTHR43014">
    <property type="entry name" value="MERCURIC REDUCTASE"/>
    <property type="match status" value="1"/>
</dbReference>
<keyword evidence="3 9" id="KW-0274">FAD</keyword>
<keyword evidence="9" id="KW-0520">NAD</keyword>
<dbReference type="GO" id="GO:0000166">
    <property type="term" value="F:nucleotide binding"/>
    <property type="evidence" value="ECO:0007669"/>
    <property type="project" value="UniProtKB-KW"/>
</dbReference>
<feature type="domain" description="FAD/NAD(P)-binding" evidence="13">
    <location>
        <begin position="8"/>
        <end position="336"/>
    </location>
</feature>
<feature type="binding site" evidence="9">
    <location>
        <position position="276"/>
    </location>
    <ligand>
        <name>NAD(+)</name>
        <dbReference type="ChEBI" id="CHEBI:57540"/>
    </ligand>
</feature>
<sequence length="474" mass="50663">MSTAQHADLAIIGAGSGNTVPGEDLQGRTVLFERGLFGGTCLNAGCIPSKMLVKAAEAALSPADAARLGVELRVERTDWPGIRDRVFDRIDRIEAGGREYRQSQSPQLQAVTETVRFTGPRRLVTDSGAEWTADRIVIAAGARPVVPAIPGLDPARVDAPDSAVCTSETLMRRAEVPGHATIVGGGYVAMEMAHVLQGLGSEVTVLVRSETLLRGHDAEIRRTLGEAVQEHWDVRFGTTATKVTEREPGAASAPALELELSDGGVLATDLLLLAAGRTPNTDQLGLAAAGYDLHLDGRLAVDEYQRVLAGGEPQQGVYALGDICSPFQLKHVANHEARVVTANLQAERGREPLTAVNHRAVPSAVFSSPQIASVGLTEEDARAEHRDVLIARHDYADVAYGWALEEKRGFVKLVATADGSRLLGAHILGPDAASLLQPLIGVIALDLDPRRFVREQYWIHPALPEVVENALLKL</sequence>
<comment type="cofactor">
    <cofactor evidence="9">
        <name>FAD</name>
        <dbReference type="ChEBI" id="CHEBI:57692"/>
    </cofactor>
    <text evidence="9">Binds 1 FAD per subunit.</text>
</comment>
<gene>
    <name evidence="14" type="ORF">GCM10011333_27730</name>
</gene>
<evidence type="ECO:0000256" key="3">
    <source>
        <dbReference type="ARBA" id="ARBA00022827"/>
    </source>
</evidence>
<evidence type="ECO:0000256" key="9">
    <source>
        <dbReference type="PIRSR" id="PIRSR000350-3"/>
    </source>
</evidence>
<keyword evidence="6" id="KW-1015">Disulfide bond</keyword>
<dbReference type="Gene3D" id="3.30.390.30">
    <property type="match status" value="1"/>
</dbReference>
<evidence type="ECO:0000256" key="4">
    <source>
        <dbReference type="ARBA" id="ARBA00022857"/>
    </source>
</evidence>
<dbReference type="PANTHER" id="PTHR43014:SF5">
    <property type="entry name" value="GLUTATHIONE REDUCTASE (NADPH)"/>
    <property type="match status" value="1"/>
</dbReference>
<keyword evidence="5 11" id="KW-0560">Oxidoreductase</keyword>
<dbReference type="InterPro" id="IPR012999">
    <property type="entry name" value="Pyr_OxRdtase_I_AS"/>
</dbReference>
<dbReference type="Pfam" id="PF02852">
    <property type="entry name" value="Pyr_redox_dim"/>
    <property type="match status" value="1"/>
</dbReference>
<dbReference type="EMBL" id="BMFY01000013">
    <property type="protein sequence ID" value="GGA23116.1"/>
    <property type="molecule type" value="Genomic_DNA"/>
</dbReference>
<evidence type="ECO:0000256" key="11">
    <source>
        <dbReference type="RuleBase" id="RU003691"/>
    </source>
</evidence>
<feature type="binding site" evidence="9">
    <location>
        <position position="322"/>
    </location>
    <ligand>
        <name>FAD</name>
        <dbReference type="ChEBI" id="CHEBI:57692"/>
    </ligand>
</feature>
<dbReference type="PROSITE" id="PS00076">
    <property type="entry name" value="PYRIDINE_REDOX_1"/>
    <property type="match status" value="1"/>
</dbReference>
<dbReference type="Gene3D" id="3.50.50.60">
    <property type="entry name" value="FAD/NAD(P)-binding domain"/>
    <property type="match status" value="2"/>
</dbReference>
<comment type="caution">
    <text evidence="14">The sequence shown here is derived from an EMBL/GenBank/DDBJ whole genome shotgun (WGS) entry which is preliminary data.</text>
</comment>
<proteinExistence type="inferred from homology"/>
<evidence type="ECO:0000256" key="1">
    <source>
        <dbReference type="ARBA" id="ARBA00007532"/>
    </source>
</evidence>
<evidence type="ECO:0000256" key="2">
    <source>
        <dbReference type="ARBA" id="ARBA00022630"/>
    </source>
</evidence>
<feature type="active site" description="Proton acceptor" evidence="8">
    <location>
        <position position="460"/>
    </location>
</feature>
<evidence type="ECO:0000256" key="7">
    <source>
        <dbReference type="ARBA" id="ARBA00023284"/>
    </source>
</evidence>
<evidence type="ECO:0000256" key="8">
    <source>
        <dbReference type="PIRSR" id="PIRSR000350-2"/>
    </source>
</evidence>
<dbReference type="InterPro" id="IPR016156">
    <property type="entry name" value="FAD/NAD-linked_Rdtase_dimer_sf"/>
</dbReference>
<dbReference type="InterPro" id="IPR036188">
    <property type="entry name" value="FAD/NAD-bd_sf"/>
</dbReference>
<dbReference type="InterPro" id="IPR023753">
    <property type="entry name" value="FAD/NAD-binding_dom"/>
</dbReference>
<keyword evidence="2 11" id="KW-0285">Flavoprotein</keyword>
<dbReference type="AlphaFoldDB" id="A0A8J2XLJ9"/>
<dbReference type="Proteomes" id="UP000616114">
    <property type="component" value="Unassembled WGS sequence"/>
</dbReference>
<keyword evidence="15" id="KW-1185">Reference proteome</keyword>
<dbReference type="SUPFAM" id="SSF51905">
    <property type="entry name" value="FAD/NAD(P)-binding domain"/>
    <property type="match status" value="1"/>
</dbReference>
<dbReference type="InterPro" id="IPR004099">
    <property type="entry name" value="Pyr_nucl-diS_OxRdtase_dimer"/>
</dbReference>
<dbReference type="PRINTS" id="PR00368">
    <property type="entry name" value="FADPNR"/>
</dbReference>